<protein>
    <submittedName>
        <fullName evidence="1">Uncharacterized protein</fullName>
    </submittedName>
</protein>
<proteinExistence type="predicted"/>
<keyword evidence="2" id="KW-1185">Reference proteome</keyword>
<gene>
    <name evidence="1" type="ORF">MRB53_013168</name>
</gene>
<sequence>MASRLQIPSDYSVLLSVTHSNLKNFASDVRFSVQRTNLSSSVRGETEDHYHPLVFAVRCRNQSSGFQDRSYCAIAEDVGFL</sequence>
<comment type="caution">
    <text evidence="1">The sequence shown here is derived from an EMBL/GenBank/DDBJ whole genome shotgun (WGS) entry which is preliminary data.</text>
</comment>
<evidence type="ECO:0000313" key="1">
    <source>
        <dbReference type="EMBL" id="KAJ8616982.1"/>
    </source>
</evidence>
<dbReference type="EMBL" id="CM056812">
    <property type="protein sequence ID" value="KAJ8616982.1"/>
    <property type="molecule type" value="Genomic_DNA"/>
</dbReference>
<organism evidence="1 2">
    <name type="scientific">Persea americana</name>
    <name type="common">Avocado</name>
    <dbReference type="NCBI Taxonomy" id="3435"/>
    <lineage>
        <taxon>Eukaryota</taxon>
        <taxon>Viridiplantae</taxon>
        <taxon>Streptophyta</taxon>
        <taxon>Embryophyta</taxon>
        <taxon>Tracheophyta</taxon>
        <taxon>Spermatophyta</taxon>
        <taxon>Magnoliopsida</taxon>
        <taxon>Magnoliidae</taxon>
        <taxon>Laurales</taxon>
        <taxon>Lauraceae</taxon>
        <taxon>Persea</taxon>
    </lineage>
</organism>
<reference evidence="1 2" key="1">
    <citation type="journal article" date="2022" name="Hortic Res">
        <title>A haplotype resolved chromosomal level avocado genome allows analysis of novel avocado genes.</title>
        <authorList>
            <person name="Nath O."/>
            <person name="Fletcher S.J."/>
            <person name="Hayward A."/>
            <person name="Shaw L.M."/>
            <person name="Masouleh A.K."/>
            <person name="Furtado A."/>
            <person name="Henry R.J."/>
            <person name="Mitter N."/>
        </authorList>
    </citation>
    <scope>NUCLEOTIDE SEQUENCE [LARGE SCALE GENOMIC DNA]</scope>
    <source>
        <strain evidence="2">cv. Hass</strain>
    </source>
</reference>
<accession>A0ACC2K7L7</accession>
<evidence type="ECO:0000313" key="2">
    <source>
        <dbReference type="Proteomes" id="UP001234297"/>
    </source>
</evidence>
<dbReference type="Proteomes" id="UP001234297">
    <property type="component" value="Chromosome 4"/>
</dbReference>
<name>A0ACC2K7L7_PERAE</name>